<name>A0A7K1RKE7_AGRVI</name>
<dbReference type="EMBL" id="WPHU01000009">
    <property type="protein sequence ID" value="MVA58490.1"/>
    <property type="molecule type" value="Genomic_DNA"/>
</dbReference>
<evidence type="ECO:0000313" key="2">
    <source>
        <dbReference type="Proteomes" id="UP000440716"/>
    </source>
</evidence>
<gene>
    <name evidence="1" type="ORF">GOZ88_20510</name>
</gene>
<sequence length="76" mass="8484">MIFTIQGMTGQIGQREREGRIKAAGCGRWGCGFYRDFKGLFSSPQGVARFTPFCILQLSVFAQFLQGFWGLNGQGR</sequence>
<proteinExistence type="predicted"/>
<accession>A0A7K1RKE7</accession>
<organism evidence="1 2">
    <name type="scientific">Agrobacterium vitis</name>
    <name type="common">Rhizobium vitis</name>
    <dbReference type="NCBI Taxonomy" id="373"/>
    <lineage>
        <taxon>Bacteria</taxon>
        <taxon>Pseudomonadati</taxon>
        <taxon>Pseudomonadota</taxon>
        <taxon>Alphaproteobacteria</taxon>
        <taxon>Hyphomicrobiales</taxon>
        <taxon>Rhizobiaceae</taxon>
        <taxon>Rhizobium/Agrobacterium group</taxon>
        <taxon>Agrobacterium</taxon>
    </lineage>
</organism>
<comment type="caution">
    <text evidence="1">The sequence shown here is derived from an EMBL/GenBank/DDBJ whole genome shotgun (WGS) entry which is preliminary data.</text>
</comment>
<dbReference type="RefSeq" id="WP_156592293.1">
    <property type="nucleotide sequence ID" value="NZ_WPHU01000009.1"/>
</dbReference>
<protein>
    <submittedName>
        <fullName evidence="1">Uncharacterized protein</fullName>
    </submittedName>
</protein>
<dbReference type="Proteomes" id="UP000440716">
    <property type="component" value="Unassembled WGS sequence"/>
</dbReference>
<reference evidence="1 2" key="1">
    <citation type="submission" date="2019-12" db="EMBL/GenBank/DDBJ databases">
        <title>Whole-genome sequencing of Allorhizobium vitis.</title>
        <authorList>
            <person name="Gan H.M."/>
            <person name="Szegedi E."/>
            <person name="Burr T."/>
            <person name="Savka M.A."/>
        </authorList>
    </citation>
    <scope>NUCLEOTIDE SEQUENCE [LARGE SCALE GENOMIC DNA]</scope>
    <source>
        <strain evidence="1 2">CG415</strain>
    </source>
</reference>
<dbReference type="AlphaFoldDB" id="A0A7K1RKE7"/>
<evidence type="ECO:0000313" key="1">
    <source>
        <dbReference type="EMBL" id="MVA58490.1"/>
    </source>
</evidence>